<keyword evidence="2" id="KW-1185">Reference proteome</keyword>
<dbReference type="EMBL" id="BMPE01000017">
    <property type="protein sequence ID" value="GGL13933.1"/>
    <property type="molecule type" value="Genomic_DNA"/>
</dbReference>
<gene>
    <name evidence="1" type="ORF">GCM10010844_36000</name>
</gene>
<comment type="caution">
    <text evidence="1">The sequence shown here is derived from an EMBL/GenBank/DDBJ whole genome shotgun (WGS) entry which is preliminary data.</text>
</comment>
<evidence type="ECO:0000313" key="1">
    <source>
        <dbReference type="EMBL" id="GGL13933.1"/>
    </source>
</evidence>
<dbReference type="Proteomes" id="UP000604341">
    <property type="component" value="Unassembled WGS sequence"/>
</dbReference>
<sequence length="297" mass="32007">MNEPIKIRQLEAILAAQGWTYAARIGLSHRHWRHPDGSVITLSGDPSHVCDPAQLAAVQERRQGHVPATRPGAPFPTYLALITQTPSGAAGLIPDLTVLANTPATDLASTLEQAVALHLMTSGAPVPRPVYMGFQDLPPPVRAAYDDRDVEVQFVTPAPLNPVSLQVARAIDHSRLSYREVARRAGLGDADLARLANPFYTGHSVADLQRLATTLHLTVNVTFEEPVILPPHSVVSTTWQGDTSLLLELRDVPEVVAAALPLTVQSETGVFSLIERQDTPAGPGRTTYAARLLNGHR</sequence>
<organism evidence="1 2">
    <name type="scientific">Deinococcus radiotolerans</name>
    <dbReference type="NCBI Taxonomy" id="1309407"/>
    <lineage>
        <taxon>Bacteria</taxon>
        <taxon>Thermotogati</taxon>
        <taxon>Deinococcota</taxon>
        <taxon>Deinococci</taxon>
        <taxon>Deinococcales</taxon>
        <taxon>Deinococcaceae</taxon>
        <taxon>Deinococcus</taxon>
    </lineage>
</organism>
<protein>
    <recommendedName>
        <fullName evidence="3">HTH cro/C1-type domain-containing protein</fullName>
    </recommendedName>
</protein>
<evidence type="ECO:0008006" key="3">
    <source>
        <dbReference type="Google" id="ProtNLM"/>
    </source>
</evidence>
<dbReference type="InterPro" id="IPR010982">
    <property type="entry name" value="Lambda_DNA-bd_dom_sf"/>
</dbReference>
<dbReference type="SUPFAM" id="SSF47413">
    <property type="entry name" value="lambda repressor-like DNA-binding domains"/>
    <property type="match status" value="1"/>
</dbReference>
<evidence type="ECO:0000313" key="2">
    <source>
        <dbReference type="Proteomes" id="UP000604341"/>
    </source>
</evidence>
<reference evidence="2" key="1">
    <citation type="journal article" date="2019" name="Int. J. Syst. Evol. Microbiol.">
        <title>The Global Catalogue of Microorganisms (GCM) 10K type strain sequencing project: providing services to taxonomists for standard genome sequencing and annotation.</title>
        <authorList>
            <consortium name="The Broad Institute Genomics Platform"/>
            <consortium name="The Broad Institute Genome Sequencing Center for Infectious Disease"/>
            <person name="Wu L."/>
            <person name="Ma J."/>
        </authorList>
    </citation>
    <scope>NUCLEOTIDE SEQUENCE [LARGE SCALE GENOMIC DNA]</scope>
    <source>
        <strain evidence="2">JCM 19173</strain>
    </source>
</reference>
<dbReference type="RefSeq" id="WP_189070359.1">
    <property type="nucleotide sequence ID" value="NZ_BMPE01000017.1"/>
</dbReference>
<name>A0ABQ2FPE7_9DEIO</name>
<accession>A0ABQ2FPE7</accession>
<proteinExistence type="predicted"/>